<name>A0A9D4HHT3_DREPO</name>
<keyword evidence="2" id="KW-1185">Reference proteome</keyword>
<gene>
    <name evidence="1" type="ORF">DPMN_060745</name>
</gene>
<evidence type="ECO:0000313" key="2">
    <source>
        <dbReference type="Proteomes" id="UP000828390"/>
    </source>
</evidence>
<comment type="caution">
    <text evidence="1">The sequence shown here is derived from an EMBL/GenBank/DDBJ whole genome shotgun (WGS) entry which is preliminary data.</text>
</comment>
<reference evidence="1" key="2">
    <citation type="submission" date="2020-11" db="EMBL/GenBank/DDBJ databases">
        <authorList>
            <person name="McCartney M.A."/>
            <person name="Auch B."/>
            <person name="Kono T."/>
            <person name="Mallez S."/>
            <person name="Becker A."/>
            <person name="Gohl D.M."/>
            <person name="Silverstein K.A.T."/>
            <person name="Koren S."/>
            <person name="Bechman K.B."/>
            <person name="Herman A."/>
            <person name="Abrahante J.E."/>
            <person name="Garbe J."/>
        </authorList>
    </citation>
    <scope>NUCLEOTIDE SEQUENCE</scope>
    <source>
        <strain evidence="1">Duluth1</strain>
        <tissue evidence="1">Whole animal</tissue>
    </source>
</reference>
<organism evidence="1 2">
    <name type="scientific">Dreissena polymorpha</name>
    <name type="common">Zebra mussel</name>
    <name type="synonym">Mytilus polymorpha</name>
    <dbReference type="NCBI Taxonomy" id="45954"/>
    <lineage>
        <taxon>Eukaryota</taxon>
        <taxon>Metazoa</taxon>
        <taxon>Spiralia</taxon>
        <taxon>Lophotrochozoa</taxon>
        <taxon>Mollusca</taxon>
        <taxon>Bivalvia</taxon>
        <taxon>Autobranchia</taxon>
        <taxon>Heteroconchia</taxon>
        <taxon>Euheterodonta</taxon>
        <taxon>Imparidentia</taxon>
        <taxon>Neoheterodontei</taxon>
        <taxon>Myida</taxon>
        <taxon>Dreissenoidea</taxon>
        <taxon>Dreissenidae</taxon>
        <taxon>Dreissena</taxon>
    </lineage>
</organism>
<dbReference type="EMBL" id="JAIWYP010000013">
    <property type="protein sequence ID" value="KAH3717949.1"/>
    <property type="molecule type" value="Genomic_DNA"/>
</dbReference>
<evidence type="ECO:0000313" key="1">
    <source>
        <dbReference type="EMBL" id="KAH3717949.1"/>
    </source>
</evidence>
<accession>A0A9D4HHT3</accession>
<sequence>MCLILQPFADDINLVSGASSEPKDFTNRRYEIANYTGWRLVRRRKIMVKNIATTVQTLH</sequence>
<reference evidence="1" key="1">
    <citation type="journal article" date="2019" name="bioRxiv">
        <title>The Genome of the Zebra Mussel, Dreissena polymorpha: A Resource for Invasive Species Research.</title>
        <authorList>
            <person name="McCartney M.A."/>
            <person name="Auch B."/>
            <person name="Kono T."/>
            <person name="Mallez S."/>
            <person name="Zhang Y."/>
            <person name="Obille A."/>
            <person name="Becker A."/>
            <person name="Abrahante J.E."/>
            <person name="Garbe J."/>
            <person name="Badalamenti J.P."/>
            <person name="Herman A."/>
            <person name="Mangelson H."/>
            <person name="Liachko I."/>
            <person name="Sullivan S."/>
            <person name="Sone E.D."/>
            <person name="Koren S."/>
            <person name="Silverstein K.A.T."/>
            <person name="Beckman K.B."/>
            <person name="Gohl D.M."/>
        </authorList>
    </citation>
    <scope>NUCLEOTIDE SEQUENCE</scope>
    <source>
        <strain evidence="1">Duluth1</strain>
        <tissue evidence="1">Whole animal</tissue>
    </source>
</reference>
<proteinExistence type="predicted"/>
<dbReference type="Proteomes" id="UP000828390">
    <property type="component" value="Unassembled WGS sequence"/>
</dbReference>
<protein>
    <submittedName>
        <fullName evidence="1">Uncharacterized protein</fullName>
    </submittedName>
</protein>
<dbReference type="AlphaFoldDB" id="A0A9D4HHT3"/>